<comment type="cofactor">
    <cofactor evidence="1">
        <name>FAD</name>
        <dbReference type="ChEBI" id="CHEBI:57692"/>
    </cofactor>
</comment>
<dbReference type="FunFam" id="3.30.465.10:FF:000014">
    <property type="entry name" value="D-lactate dehydrogenase (Cytochrome), putative"/>
    <property type="match status" value="1"/>
</dbReference>
<evidence type="ECO:0000256" key="5">
    <source>
        <dbReference type="ARBA" id="ARBA00022827"/>
    </source>
</evidence>
<proteinExistence type="inferred from homology"/>
<dbReference type="InterPro" id="IPR016171">
    <property type="entry name" value="Vanillyl_alc_oxidase_C-sub2"/>
</dbReference>
<dbReference type="EC" id="1.1.2.4" evidence="9"/>
<dbReference type="GO" id="GO:0004458">
    <property type="term" value="F:D-lactate dehydrogenase (cytochrome) activity"/>
    <property type="evidence" value="ECO:0007669"/>
    <property type="project" value="UniProtKB-EC"/>
</dbReference>
<dbReference type="AlphaFoldDB" id="A0A165AYH7"/>
<dbReference type="InterPro" id="IPR016169">
    <property type="entry name" value="FAD-bd_PCMH_sub2"/>
</dbReference>
<reference evidence="12 13" key="1">
    <citation type="journal article" date="2016" name="Mol. Biol. Evol.">
        <title>Comparative Genomics of Early-Diverging Mushroom-Forming Fungi Provides Insights into the Origins of Lignocellulose Decay Capabilities.</title>
        <authorList>
            <person name="Nagy L.G."/>
            <person name="Riley R."/>
            <person name="Tritt A."/>
            <person name="Adam C."/>
            <person name="Daum C."/>
            <person name="Floudas D."/>
            <person name="Sun H."/>
            <person name="Yadav J.S."/>
            <person name="Pangilinan J."/>
            <person name="Larsson K.H."/>
            <person name="Matsuura K."/>
            <person name="Barry K."/>
            <person name="Labutti K."/>
            <person name="Kuo R."/>
            <person name="Ohm R.A."/>
            <person name="Bhattacharya S.S."/>
            <person name="Shirouzu T."/>
            <person name="Yoshinaga Y."/>
            <person name="Martin F.M."/>
            <person name="Grigoriev I.V."/>
            <person name="Hibbett D.S."/>
        </authorList>
    </citation>
    <scope>NUCLEOTIDE SEQUENCE [LARGE SCALE GENOMIC DNA]</scope>
    <source>
        <strain evidence="12 13">93-53</strain>
    </source>
</reference>
<comment type="subcellular location">
    <subcellularLocation>
        <location evidence="2">Mitochondrion</location>
    </subcellularLocation>
</comment>
<evidence type="ECO:0000259" key="11">
    <source>
        <dbReference type="PROSITE" id="PS51387"/>
    </source>
</evidence>
<evidence type="ECO:0000256" key="4">
    <source>
        <dbReference type="ARBA" id="ARBA00022630"/>
    </source>
</evidence>
<dbReference type="PROSITE" id="PS51387">
    <property type="entry name" value="FAD_PCMH"/>
    <property type="match status" value="1"/>
</dbReference>
<dbReference type="InterPro" id="IPR016166">
    <property type="entry name" value="FAD-bd_PCMH"/>
</dbReference>
<sequence>MELNNEYGTPEDFRKAVVELRNALPAQNTVSTDSAVLKTHGDSRFDYHPESPPTVVAFPNSTEDVVAIVKIALKYKMPIIPYSGATSLEGNFRAPPIGGICVDLSRMNKILEIHEADSDVVCQPGVQWTHLNDALKEKGIRLFFPLDPGYGATIGGMISTGCSGTNAVCYGTAKGEWILNITVVLPNGQVMKTRQRSRKSSAGFDSTKLFIGAEGTLGIITEATLRLAPVLDTNVAVVSFPDARSASNAVIEVMNRGVGAQCIELVDDVFMHAVNASGLYEQKWPETDSLFIKFQGSTARAIQEGSDIAREVMTKHGAIAFELAKNEQEATDLWNIRKNALHAGLKLVPGARGWSTDVCVPVSRLPEIITETKKDIAKTTITSVVIGHAGDGNFHTLLLFRDDAELEVARQLADRMAERAIALEGTCTGEHGVGIGKRKYLKQELGEGTIDFMKTIKRAIDPLNLFNPGKASIQVIMLFD</sequence>
<comment type="catalytic activity">
    <reaction evidence="10">
        <text>(R)-lactate + 2 Fe(III)-[cytochrome c] = 2 Fe(II)-[cytochrome c] + pyruvate + 2 H(+)</text>
        <dbReference type="Rhea" id="RHEA:13521"/>
        <dbReference type="Rhea" id="RHEA-COMP:10350"/>
        <dbReference type="Rhea" id="RHEA-COMP:14399"/>
        <dbReference type="ChEBI" id="CHEBI:15361"/>
        <dbReference type="ChEBI" id="CHEBI:15378"/>
        <dbReference type="ChEBI" id="CHEBI:16004"/>
        <dbReference type="ChEBI" id="CHEBI:29033"/>
        <dbReference type="ChEBI" id="CHEBI:29034"/>
        <dbReference type="EC" id="1.1.2.4"/>
    </reaction>
</comment>
<keyword evidence="5" id="KW-0274">FAD</keyword>
<dbReference type="FunFam" id="3.30.70.2740:FF:000001">
    <property type="entry name" value="D-lactate dehydrogenase mitochondrial"/>
    <property type="match status" value="1"/>
</dbReference>
<dbReference type="STRING" id="1314785.A0A165AYH7"/>
<organism evidence="12 13">
    <name type="scientific">Laetiporus sulphureus 93-53</name>
    <dbReference type="NCBI Taxonomy" id="1314785"/>
    <lineage>
        <taxon>Eukaryota</taxon>
        <taxon>Fungi</taxon>
        <taxon>Dikarya</taxon>
        <taxon>Basidiomycota</taxon>
        <taxon>Agaricomycotina</taxon>
        <taxon>Agaricomycetes</taxon>
        <taxon>Polyporales</taxon>
        <taxon>Laetiporus</taxon>
    </lineage>
</organism>
<dbReference type="SUPFAM" id="SSF56176">
    <property type="entry name" value="FAD-binding/transporter-associated domain-like"/>
    <property type="match status" value="1"/>
</dbReference>
<keyword evidence="8" id="KW-0496">Mitochondrion</keyword>
<keyword evidence="6" id="KW-0809">Transit peptide</keyword>
<evidence type="ECO:0000256" key="2">
    <source>
        <dbReference type="ARBA" id="ARBA00004173"/>
    </source>
</evidence>
<dbReference type="PANTHER" id="PTHR11748">
    <property type="entry name" value="D-LACTATE DEHYDROGENASE"/>
    <property type="match status" value="1"/>
</dbReference>
<evidence type="ECO:0000256" key="7">
    <source>
        <dbReference type="ARBA" id="ARBA00023002"/>
    </source>
</evidence>
<dbReference type="InterPro" id="IPR016164">
    <property type="entry name" value="FAD-linked_Oxase-like_C"/>
</dbReference>
<dbReference type="Gene3D" id="1.10.45.10">
    <property type="entry name" value="Vanillyl-alcohol Oxidase, Chain A, domain 4"/>
    <property type="match status" value="1"/>
</dbReference>
<dbReference type="Gene3D" id="3.30.465.10">
    <property type="match status" value="1"/>
</dbReference>
<dbReference type="Pfam" id="PF01565">
    <property type="entry name" value="FAD_binding_4"/>
    <property type="match status" value="1"/>
</dbReference>
<dbReference type="Gene3D" id="3.30.70.2740">
    <property type="match status" value="1"/>
</dbReference>
<name>A0A165AYH7_9APHY</name>
<evidence type="ECO:0000256" key="9">
    <source>
        <dbReference type="ARBA" id="ARBA00038897"/>
    </source>
</evidence>
<dbReference type="SUPFAM" id="SSF55103">
    <property type="entry name" value="FAD-linked oxidases, C-terminal domain"/>
    <property type="match status" value="1"/>
</dbReference>
<dbReference type="FunFam" id="1.10.45.10:FF:000001">
    <property type="entry name" value="D-lactate dehydrogenase mitochondrial"/>
    <property type="match status" value="1"/>
</dbReference>
<dbReference type="InterPro" id="IPR004113">
    <property type="entry name" value="FAD-bd_oxidored_4_C"/>
</dbReference>
<dbReference type="PANTHER" id="PTHR11748:SF111">
    <property type="entry name" value="D-LACTATE DEHYDROGENASE, MITOCHONDRIAL-RELATED"/>
    <property type="match status" value="1"/>
</dbReference>
<evidence type="ECO:0000256" key="1">
    <source>
        <dbReference type="ARBA" id="ARBA00001974"/>
    </source>
</evidence>
<keyword evidence="4" id="KW-0285">Flavoprotein</keyword>
<evidence type="ECO:0000256" key="10">
    <source>
        <dbReference type="ARBA" id="ARBA00051436"/>
    </source>
</evidence>
<gene>
    <name evidence="12" type="ORF">LAESUDRAFT_765110</name>
</gene>
<keyword evidence="7" id="KW-0560">Oxidoreductase</keyword>
<evidence type="ECO:0000313" key="13">
    <source>
        <dbReference type="Proteomes" id="UP000076871"/>
    </source>
</evidence>
<dbReference type="GO" id="GO:1903457">
    <property type="term" value="P:lactate catabolic process"/>
    <property type="evidence" value="ECO:0007669"/>
    <property type="project" value="TreeGrafter"/>
</dbReference>
<dbReference type="Proteomes" id="UP000076871">
    <property type="component" value="Unassembled WGS sequence"/>
</dbReference>
<dbReference type="RefSeq" id="XP_040757638.1">
    <property type="nucleotide sequence ID" value="XM_040913571.1"/>
</dbReference>
<dbReference type="InterPro" id="IPR006094">
    <property type="entry name" value="Oxid_FAD_bind_N"/>
</dbReference>
<dbReference type="GeneID" id="63830599"/>
<dbReference type="InParanoid" id="A0A165AYH7"/>
<evidence type="ECO:0000313" key="12">
    <source>
        <dbReference type="EMBL" id="KZS99897.1"/>
    </source>
</evidence>
<evidence type="ECO:0000256" key="3">
    <source>
        <dbReference type="ARBA" id="ARBA00008000"/>
    </source>
</evidence>
<keyword evidence="13" id="KW-1185">Reference proteome</keyword>
<evidence type="ECO:0000256" key="8">
    <source>
        <dbReference type="ARBA" id="ARBA00023128"/>
    </source>
</evidence>
<protein>
    <recommendedName>
        <fullName evidence="9">D-lactate dehydrogenase (cytochrome)</fullName>
        <ecNumber evidence="9">1.1.2.4</ecNumber>
    </recommendedName>
</protein>
<feature type="domain" description="FAD-binding PCMH-type" evidence="11">
    <location>
        <begin position="48"/>
        <end position="230"/>
    </location>
</feature>
<dbReference type="GO" id="GO:0071949">
    <property type="term" value="F:FAD binding"/>
    <property type="evidence" value="ECO:0007669"/>
    <property type="project" value="InterPro"/>
</dbReference>
<dbReference type="OrthoDB" id="7786253at2759"/>
<dbReference type="InterPro" id="IPR036318">
    <property type="entry name" value="FAD-bd_PCMH-like_sf"/>
</dbReference>
<evidence type="ECO:0000256" key="6">
    <source>
        <dbReference type="ARBA" id="ARBA00022946"/>
    </source>
</evidence>
<dbReference type="GO" id="GO:0008720">
    <property type="term" value="F:D-lactate dehydrogenase (NAD+) activity"/>
    <property type="evidence" value="ECO:0007669"/>
    <property type="project" value="TreeGrafter"/>
</dbReference>
<dbReference type="EMBL" id="KV427707">
    <property type="protein sequence ID" value="KZS99897.1"/>
    <property type="molecule type" value="Genomic_DNA"/>
</dbReference>
<accession>A0A165AYH7</accession>
<comment type="similarity">
    <text evidence="3">Belongs to the FAD-binding oxidoreductase/transferase type 4 family.</text>
</comment>
<dbReference type="Pfam" id="PF02913">
    <property type="entry name" value="FAD-oxidase_C"/>
    <property type="match status" value="1"/>
</dbReference>
<dbReference type="GO" id="GO:0005739">
    <property type="term" value="C:mitochondrion"/>
    <property type="evidence" value="ECO:0007669"/>
    <property type="project" value="UniProtKB-SubCell"/>
</dbReference>